<keyword evidence="2" id="KW-1185">Reference proteome</keyword>
<reference evidence="1 2" key="1">
    <citation type="submission" date="2023-02" db="EMBL/GenBank/DDBJ databases">
        <title>Evolution of Hrp T3SS in non-pathogenic Pseudomonas fluorescens.</title>
        <authorList>
            <person name="Liao K."/>
            <person name="Wei H."/>
            <person name="Gu Y."/>
        </authorList>
    </citation>
    <scope>NUCLEOTIDE SEQUENCE [LARGE SCALE GENOMIC DNA]</scope>
    <source>
        <strain evidence="1 2">FP1935</strain>
    </source>
</reference>
<dbReference type="EMBL" id="CP117454">
    <property type="protein sequence ID" value="WLG82371.1"/>
    <property type="molecule type" value="Genomic_DNA"/>
</dbReference>
<dbReference type="RefSeq" id="WP_305445463.1">
    <property type="nucleotide sequence ID" value="NZ_CP117454.1"/>
</dbReference>
<proteinExistence type="predicted"/>
<name>A0ABY9EQT6_9PSED</name>
<organism evidence="1 2">
    <name type="scientific">Pseudomonas cucumis</name>
    <dbReference type="NCBI Taxonomy" id="2954082"/>
    <lineage>
        <taxon>Bacteria</taxon>
        <taxon>Pseudomonadati</taxon>
        <taxon>Pseudomonadota</taxon>
        <taxon>Gammaproteobacteria</taxon>
        <taxon>Pseudomonadales</taxon>
        <taxon>Pseudomonadaceae</taxon>
        <taxon>Pseudomonas</taxon>
    </lineage>
</organism>
<evidence type="ECO:0000313" key="1">
    <source>
        <dbReference type="EMBL" id="WLG82371.1"/>
    </source>
</evidence>
<dbReference type="Proteomes" id="UP001239418">
    <property type="component" value="Chromosome"/>
</dbReference>
<protein>
    <submittedName>
        <fullName evidence="1">Uncharacterized protein</fullName>
    </submittedName>
</protein>
<gene>
    <name evidence="1" type="ORF">PSH97_14570</name>
</gene>
<accession>A0ABY9EQT6</accession>
<sequence length="57" mass="6338">MLHDFSGGPNLQQAFELGCRTPLNEAMRQAVQNLAYAHLSDIERPTARLVRGDLPAF</sequence>
<evidence type="ECO:0000313" key="2">
    <source>
        <dbReference type="Proteomes" id="UP001239418"/>
    </source>
</evidence>